<dbReference type="OrthoDB" id="9803238at2"/>
<accession>A0A078LUR9</accession>
<evidence type="ECO:0000256" key="10">
    <source>
        <dbReference type="PIRSR" id="PIRSR500134-2"/>
    </source>
</evidence>
<evidence type="ECO:0000256" key="8">
    <source>
        <dbReference type="PIRNR" id="PIRNR000124"/>
    </source>
</evidence>
<feature type="domain" description="UDP-glucose/GDP-mannose dehydrogenase C-terminal" evidence="12">
    <location>
        <begin position="321"/>
        <end position="425"/>
    </location>
</feature>
<comment type="catalytic activity">
    <reaction evidence="7 8">
        <text>UDP-alpha-D-glucose + 2 NAD(+) + H2O = UDP-alpha-D-glucuronate + 2 NADH + 3 H(+)</text>
        <dbReference type="Rhea" id="RHEA:23596"/>
        <dbReference type="ChEBI" id="CHEBI:15377"/>
        <dbReference type="ChEBI" id="CHEBI:15378"/>
        <dbReference type="ChEBI" id="CHEBI:57540"/>
        <dbReference type="ChEBI" id="CHEBI:57945"/>
        <dbReference type="ChEBI" id="CHEBI:58052"/>
        <dbReference type="ChEBI" id="CHEBI:58885"/>
        <dbReference type="EC" id="1.1.1.22"/>
    </reaction>
</comment>
<dbReference type="InterPro" id="IPR028357">
    <property type="entry name" value="UDPglc_DH_bac"/>
</dbReference>
<dbReference type="GO" id="GO:0051287">
    <property type="term" value="F:NAD binding"/>
    <property type="evidence" value="ECO:0007669"/>
    <property type="project" value="InterPro"/>
</dbReference>
<dbReference type="GO" id="GO:0000271">
    <property type="term" value="P:polysaccharide biosynthetic process"/>
    <property type="evidence" value="ECO:0007669"/>
    <property type="project" value="InterPro"/>
</dbReference>
<dbReference type="AlphaFoldDB" id="A0A078LUR9"/>
<dbReference type="InterPro" id="IPR017476">
    <property type="entry name" value="UDP-Glc/GDP-Man"/>
</dbReference>
<evidence type="ECO:0000256" key="2">
    <source>
        <dbReference type="ARBA" id="ARBA00006601"/>
    </source>
</evidence>
<dbReference type="Gene3D" id="3.40.50.720">
    <property type="entry name" value="NAD(P)-binding Rossmann-like Domain"/>
    <property type="match status" value="2"/>
</dbReference>
<evidence type="ECO:0000256" key="4">
    <source>
        <dbReference type="ARBA" id="ARBA00015132"/>
    </source>
</evidence>
<feature type="binding site" evidence="11">
    <location>
        <position position="159"/>
    </location>
    <ligand>
        <name>NAD(+)</name>
        <dbReference type="ChEBI" id="CHEBI:57540"/>
    </ligand>
</feature>
<evidence type="ECO:0000313" key="13">
    <source>
        <dbReference type="EMBL" id="CDZ94904.1"/>
    </source>
</evidence>
<dbReference type="PIRSF" id="PIRSF500134">
    <property type="entry name" value="UDPglc_DH_bac"/>
    <property type="match status" value="1"/>
</dbReference>
<feature type="binding site" evidence="10">
    <location>
        <position position="328"/>
    </location>
    <ligand>
        <name>substrate</name>
    </ligand>
</feature>
<dbReference type="HOGENOM" id="CLU_023810_1_2_6"/>
<dbReference type="GO" id="GO:0003979">
    <property type="term" value="F:UDP-glucose 6-dehydrogenase activity"/>
    <property type="evidence" value="ECO:0007669"/>
    <property type="project" value="UniProtKB-EC"/>
</dbReference>
<dbReference type="NCBIfam" id="TIGR03026">
    <property type="entry name" value="NDP-sugDHase"/>
    <property type="match status" value="1"/>
</dbReference>
<organism evidence="13 14">
    <name type="scientific">Pseudomonas saudiphocaensis</name>
    <dbReference type="NCBI Taxonomy" id="1499686"/>
    <lineage>
        <taxon>Bacteria</taxon>
        <taxon>Pseudomonadati</taxon>
        <taxon>Pseudomonadota</taxon>
        <taxon>Gammaproteobacteria</taxon>
        <taxon>Pseudomonadales</taxon>
        <taxon>Pseudomonadaceae</taxon>
        <taxon>Pseudomonas</taxon>
    </lineage>
</organism>
<feature type="binding site" evidence="10">
    <location>
        <position position="211"/>
    </location>
    <ligand>
        <name>substrate</name>
    </ligand>
</feature>
<dbReference type="Pfam" id="PF03720">
    <property type="entry name" value="UDPG_MGDP_dh_C"/>
    <property type="match status" value="1"/>
</dbReference>
<feature type="binding site" evidence="11">
    <location>
        <position position="30"/>
    </location>
    <ligand>
        <name>NAD(+)</name>
        <dbReference type="ChEBI" id="CHEBI:57540"/>
    </ligand>
</feature>
<reference evidence="13 14" key="1">
    <citation type="submission" date="2014-07" db="EMBL/GenBank/DDBJ databases">
        <authorList>
            <person name="Urmite Genomes Urmite Genomes"/>
        </authorList>
    </citation>
    <scope>NUCLEOTIDE SEQUENCE [LARGE SCALE GENOMIC DNA]</scope>
    <source>
        <strain evidence="13 14">20_BN</strain>
    </source>
</reference>
<keyword evidence="6 8" id="KW-0520">NAD</keyword>
<dbReference type="InterPro" id="IPR001732">
    <property type="entry name" value="UDP-Glc/GDP-Man_DH_N"/>
</dbReference>
<evidence type="ECO:0000256" key="7">
    <source>
        <dbReference type="ARBA" id="ARBA00047473"/>
    </source>
</evidence>
<evidence type="ECO:0000313" key="14">
    <source>
        <dbReference type="Proteomes" id="UP000053902"/>
    </source>
</evidence>
<dbReference type="InterPro" id="IPR014027">
    <property type="entry name" value="UDP-Glc/GDP-Man_DH_C"/>
</dbReference>
<dbReference type="Proteomes" id="UP000053902">
    <property type="component" value="Unassembled WGS sequence"/>
</dbReference>
<dbReference type="PANTHER" id="PTHR43750">
    <property type="entry name" value="UDP-GLUCOSE 6-DEHYDROGENASE TUAD"/>
    <property type="match status" value="1"/>
</dbReference>
<feature type="binding site" evidence="10">
    <location>
        <position position="264"/>
    </location>
    <ligand>
        <name>substrate</name>
    </ligand>
</feature>
<comment type="similarity">
    <text evidence="2 8">Belongs to the UDP-glucose/GDP-mannose dehydrogenase family.</text>
</comment>
<dbReference type="EC" id="1.1.1.22" evidence="3 8"/>
<dbReference type="SUPFAM" id="SSF48179">
    <property type="entry name" value="6-phosphogluconate dehydrogenase C-terminal domain-like"/>
    <property type="match status" value="1"/>
</dbReference>
<feature type="binding site" evidence="11">
    <location>
        <position position="121"/>
    </location>
    <ligand>
        <name>NAD(+)</name>
        <dbReference type="ChEBI" id="CHEBI:57540"/>
    </ligand>
</feature>
<dbReference type="SUPFAM" id="SSF51735">
    <property type="entry name" value="NAD(P)-binding Rossmann-fold domains"/>
    <property type="match status" value="1"/>
</dbReference>
<evidence type="ECO:0000256" key="5">
    <source>
        <dbReference type="ARBA" id="ARBA00023002"/>
    </source>
</evidence>
<dbReference type="Pfam" id="PF00984">
    <property type="entry name" value="UDPG_MGDP_dh"/>
    <property type="match status" value="1"/>
</dbReference>
<proteinExistence type="inferred from homology"/>
<evidence type="ECO:0000256" key="6">
    <source>
        <dbReference type="ARBA" id="ARBA00023027"/>
    </source>
</evidence>
<dbReference type="InterPro" id="IPR014026">
    <property type="entry name" value="UDP-Glc/GDP-Man_DH_dimer"/>
</dbReference>
<evidence type="ECO:0000259" key="12">
    <source>
        <dbReference type="SMART" id="SM00984"/>
    </source>
</evidence>
<dbReference type="SMART" id="SM00984">
    <property type="entry name" value="UDPG_MGDP_dh_C"/>
    <property type="match status" value="1"/>
</dbReference>
<feature type="binding site" evidence="11">
    <location>
        <position position="86"/>
    </location>
    <ligand>
        <name>NAD(+)</name>
        <dbReference type="ChEBI" id="CHEBI:57540"/>
    </ligand>
</feature>
<feature type="binding site" evidence="11">
    <location>
        <position position="335"/>
    </location>
    <ligand>
        <name>NAD(+)</name>
        <dbReference type="ChEBI" id="CHEBI:57540"/>
    </ligand>
</feature>
<evidence type="ECO:0000256" key="11">
    <source>
        <dbReference type="PIRSR" id="PIRSR500134-3"/>
    </source>
</evidence>
<name>A0A078LUR9_9PSED</name>
<feature type="active site" description="Nucleophile" evidence="9">
    <location>
        <position position="267"/>
    </location>
</feature>
<sequence>MEVSVFGSGYVGLVQAAVLADVGHQVICVDVDPQKIAQLQRGIPPIHEPGLSAMLEENLKAKRLHFTSQASDAVAHGKLIFIAVGTPPNEDGSADLQHVLNVARQIASLMEQDCTLVIKSTVPVGTADKVRAEVGATLEIRGKTQLNAWVVSNPEFLKEGSAIADCTRPDRIIVGTQDAAAQAQMAELYAPFNRNHERTLYMDNRSAELVKYAANAMLATRISFMNELANLAERLGVDIEAVRKGIGSDPRIGYHFIYPGCGFGGSCFPKDLNALIHTAEVNGLDPRLLKTVVRINEDQRQVLLRKIKEQFPEGLADKSIAIWGLAFKPNTDDMREAPSRYLMEALWAEGARVRAFDPEAMTECRRIYGYRNDLELCATRDDTLQDADALVICTEWKTFRVVDLDELGRKLRTRVVIDGRNLFNPQHMANAGLHYFGIGIPHIPPASASQPEPQHAHIMVPA</sequence>
<keyword evidence="5 8" id="KW-0560">Oxidoreductase</keyword>
<keyword evidence="14" id="KW-1185">Reference proteome</keyword>
<dbReference type="PANTHER" id="PTHR43750:SF3">
    <property type="entry name" value="UDP-GLUCOSE 6-DEHYDROGENASE TUAD"/>
    <property type="match status" value="1"/>
</dbReference>
<dbReference type="UniPathway" id="UPA00038">
    <property type="reaction ID" value="UER00491"/>
</dbReference>
<dbReference type="InterPro" id="IPR008927">
    <property type="entry name" value="6-PGluconate_DH-like_C_sf"/>
</dbReference>
<dbReference type="eggNOG" id="COG1004">
    <property type="taxonomic scope" value="Bacteria"/>
</dbReference>
<dbReference type="Gene3D" id="1.20.5.100">
    <property type="entry name" value="Cytochrome c1, transmembrane anchor, C-terminal"/>
    <property type="match status" value="1"/>
</dbReference>
<feature type="binding site" evidence="10">
    <location>
        <begin position="256"/>
        <end position="260"/>
    </location>
    <ligand>
        <name>substrate</name>
    </ligand>
</feature>
<evidence type="ECO:0000256" key="9">
    <source>
        <dbReference type="PIRSR" id="PIRSR500134-1"/>
    </source>
</evidence>
<dbReference type="PIRSF" id="PIRSF000124">
    <property type="entry name" value="UDPglc_GDPman_dh"/>
    <property type="match status" value="1"/>
</dbReference>
<feature type="binding site" evidence="11">
    <location>
        <position position="270"/>
    </location>
    <ligand>
        <name>NAD(+)</name>
        <dbReference type="ChEBI" id="CHEBI:57540"/>
    </ligand>
</feature>
<evidence type="ECO:0000256" key="3">
    <source>
        <dbReference type="ARBA" id="ARBA00012954"/>
    </source>
</evidence>
<feature type="binding site" evidence="10">
    <location>
        <begin position="156"/>
        <end position="159"/>
    </location>
    <ligand>
        <name>substrate</name>
    </ligand>
</feature>
<dbReference type="InterPro" id="IPR036220">
    <property type="entry name" value="UDP-Glc/GDP-Man_DH_C_sf"/>
</dbReference>
<dbReference type="Pfam" id="PF03721">
    <property type="entry name" value="UDPG_MGDP_dh_N"/>
    <property type="match status" value="1"/>
</dbReference>
<comment type="pathway">
    <text evidence="1">Nucleotide-sugar biosynthesis; UDP-alpha-D-glucuronate biosynthesis; UDP-alpha-D-glucuronate from UDP-alpha-D-glucose: step 1/1.</text>
</comment>
<protein>
    <recommendedName>
        <fullName evidence="4 8">UDP-glucose 6-dehydrogenase</fullName>
        <ecNumber evidence="3 8">1.1.1.22</ecNumber>
    </recommendedName>
</protein>
<evidence type="ECO:0000256" key="1">
    <source>
        <dbReference type="ARBA" id="ARBA00004701"/>
    </source>
</evidence>
<dbReference type="SUPFAM" id="SSF52413">
    <property type="entry name" value="UDP-glucose/GDP-mannose dehydrogenase C-terminal domain"/>
    <property type="match status" value="1"/>
</dbReference>
<dbReference type="STRING" id="1499686.BN1079_02234"/>
<dbReference type="GO" id="GO:0006065">
    <property type="term" value="P:UDP-glucuronate biosynthetic process"/>
    <property type="evidence" value="ECO:0007669"/>
    <property type="project" value="UniProtKB-UniPathway"/>
</dbReference>
<dbReference type="EMBL" id="CCSF01000001">
    <property type="protein sequence ID" value="CDZ94904.1"/>
    <property type="molecule type" value="Genomic_DNA"/>
</dbReference>
<feature type="binding site" evidence="11">
    <location>
        <position position="35"/>
    </location>
    <ligand>
        <name>NAD(+)</name>
        <dbReference type="ChEBI" id="CHEBI:57540"/>
    </ligand>
</feature>
<dbReference type="InterPro" id="IPR036291">
    <property type="entry name" value="NAD(P)-bd_dom_sf"/>
</dbReference>
<dbReference type="RefSeq" id="WP_052114464.1">
    <property type="nucleotide sequence ID" value="NZ_CCSF01000001.1"/>
</dbReference>
<gene>
    <name evidence="13" type="ORF">BN1079_02234</name>
</gene>